<name>A0A6L6XSB4_9ACTN</name>
<dbReference type="AlphaFoldDB" id="A0A6L6XSB4"/>
<protein>
    <submittedName>
        <fullName evidence="2">Phage holin family protein</fullName>
    </submittedName>
</protein>
<proteinExistence type="predicted"/>
<accession>A0A6L6XSB4</accession>
<keyword evidence="1" id="KW-0472">Membrane</keyword>
<keyword evidence="3" id="KW-1185">Reference proteome</keyword>
<gene>
    <name evidence="2" type="ORF">GON03_13740</name>
</gene>
<dbReference type="Pfam" id="PF07332">
    <property type="entry name" value="Phage_holin_3_6"/>
    <property type="match status" value="1"/>
</dbReference>
<feature type="transmembrane region" description="Helical" evidence="1">
    <location>
        <begin position="86"/>
        <end position="110"/>
    </location>
</feature>
<keyword evidence="1" id="KW-0812">Transmembrane</keyword>
<organism evidence="2 3">
    <name type="scientific">Nocardioides agri</name>
    <dbReference type="NCBI Taxonomy" id="2682843"/>
    <lineage>
        <taxon>Bacteria</taxon>
        <taxon>Bacillati</taxon>
        <taxon>Actinomycetota</taxon>
        <taxon>Actinomycetes</taxon>
        <taxon>Propionibacteriales</taxon>
        <taxon>Nocardioidaceae</taxon>
        <taxon>Nocardioides</taxon>
    </lineage>
</organism>
<reference evidence="2 3" key="1">
    <citation type="submission" date="2019-12" db="EMBL/GenBank/DDBJ databases">
        <authorList>
            <person name="Huq M.A."/>
        </authorList>
    </citation>
    <scope>NUCLEOTIDE SEQUENCE [LARGE SCALE GENOMIC DNA]</scope>
    <source>
        <strain evidence="2 3">MAH-18</strain>
    </source>
</reference>
<dbReference type="Proteomes" id="UP000473525">
    <property type="component" value="Unassembled WGS sequence"/>
</dbReference>
<keyword evidence="1" id="KW-1133">Transmembrane helix</keyword>
<dbReference type="EMBL" id="WSEK01000004">
    <property type="protein sequence ID" value="MVQ50244.1"/>
    <property type="molecule type" value="Genomic_DNA"/>
</dbReference>
<evidence type="ECO:0000313" key="3">
    <source>
        <dbReference type="Proteomes" id="UP000473525"/>
    </source>
</evidence>
<dbReference type="InterPro" id="IPR009937">
    <property type="entry name" value="Phage_holin_3_6"/>
</dbReference>
<sequence length="138" mass="14814">MVSNEVQDTQNPQGDPTIGRLVHDASRDISTLIQKEIQLAKSELKVSVQAGGAGIGLFAGAAFIVVLAIIMLSVSIAYFIHWAGLGLQWAFLIVFVAYMGIAALLGYLGLRKIKKVRAPERAIEQGREIPKALKGQAS</sequence>
<feature type="transmembrane region" description="Helical" evidence="1">
    <location>
        <begin position="55"/>
        <end position="80"/>
    </location>
</feature>
<dbReference type="RefSeq" id="WP_157343204.1">
    <property type="nucleotide sequence ID" value="NZ_WSEK01000004.1"/>
</dbReference>
<comment type="caution">
    <text evidence="2">The sequence shown here is derived from an EMBL/GenBank/DDBJ whole genome shotgun (WGS) entry which is preliminary data.</text>
</comment>
<evidence type="ECO:0000313" key="2">
    <source>
        <dbReference type="EMBL" id="MVQ50244.1"/>
    </source>
</evidence>
<evidence type="ECO:0000256" key="1">
    <source>
        <dbReference type="SAM" id="Phobius"/>
    </source>
</evidence>